<evidence type="ECO:0000313" key="1">
    <source>
        <dbReference type="EnsemblPlants" id="OPUNC08G11160.1"/>
    </source>
</evidence>
<keyword evidence="2" id="KW-1185">Reference proteome</keyword>
<dbReference type="Proteomes" id="UP000026962">
    <property type="component" value="Chromosome 8"/>
</dbReference>
<dbReference type="PANTHER" id="PTHR46934:SF8">
    <property type="entry name" value="OS06G0481800 PROTEIN"/>
    <property type="match status" value="1"/>
</dbReference>
<accession>A0A0E0LU76</accession>
<dbReference type="PANTHER" id="PTHR46934">
    <property type="entry name" value="MYB_DNA-BIND_3 DOMAIN-CONTAINING PROTEIN-RELATED"/>
    <property type="match status" value="1"/>
</dbReference>
<dbReference type="EnsemblPlants" id="OPUNC08G11160.1">
    <property type="protein sequence ID" value="OPUNC08G11160.1"/>
    <property type="gene ID" value="OPUNC08G11160"/>
</dbReference>
<dbReference type="Gramene" id="OPUNC08G11160.1">
    <property type="protein sequence ID" value="OPUNC08G11160.1"/>
    <property type="gene ID" value="OPUNC08G11160"/>
</dbReference>
<dbReference type="HOGENOM" id="CLU_2030524_0_0_1"/>
<proteinExistence type="predicted"/>
<protein>
    <submittedName>
        <fullName evidence="1">Uncharacterized protein</fullName>
    </submittedName>
</protein>
<name>A0A0E0LU76_ORYPU</name>
<dbReference type="AlphaFoldDB" id="A0A0E0LU76"/>
<reference evidence="1" key="1">
    <citation type="submission" date="2015-04" db="UniProtKB">
        <authorList>
            <consortium name="EnsemblPlants"/>
        </authorList>
    </citation>
    <scope>IDENTIFICATION</scope>
</reference>
<evidence type="ECO:0000313" key="2">
    <source>
        <dbReference type="Proteomes" id="UP000026962"/>
    </source>
</evidence>
<organism evidence="1">
    <name type="scientific">Oryza punctata</name>
    <name type="common">Red rice</name>
    <dbReference type="NCBI Taxonomy" id="4537"/>
    <lineage>
        <taxon>Eukaryota</taxon>
        <taxon>Viridiplantae</taxon>
        <taxon>Streptophyta</taxon>
        <taxon>Embryophyta</taxon>
        <taxon>Tracheophyta</taxon>
        <taxon>Spermatophyta</taxon>
        <taxon>Magnoliopsida</taxon>
        <taxon>Liliopsida</taxon>
        <taxon>Poales</taxon>
        <taxon>Poaceae</taxon>
        <taxon>BOP clade</taxon>
        <taxon>Oryzoideae</taxon>
        <taxon>Oryzeae</taxon>
        <taxon>Oryzinae</taxon>
        <taxon>Oryza</taxon>
    </lineage>
</organism>
<reference evidence="1" key="2">
    <citation type="submission" date="2018-05" db="EMBL/GenBank/DDBJ databases">
        <title>OpunRS2 (Oryza punctata Reference Sequence Version 2).</title>
        <authorList>
            <person name="Zhang J."/>
            <person name="Kudrna D."/>
            <person name="Lee S."/>
            <person name="Talag J."/>
            <person name="Welchert J."/>
            <person name="Wing R.A."/>
        </authorList>
    </citation>
    <scope>NUCLEOTIDE SEQUENCE [LARGE SCALE GENOMIC DNA]</scope>
</reference>
<sequence>MLKEARKQSGASWNNQRCMIEAEPAIWNNIIIVRLFLTKFSALLLLGSHFLKPRSSAPNLFLCLRPWGNFTMARHTAEGIYNFTSTQPSQHPIITQIESDQDKLGNTEIIFPDYEDTFAYQG</sequence>
<dbReference type="STRING" id="4537.A0A0E0LU76"/>